<comment type="caution">
    <text evidence="5">The sequence shown here is derived from an EMBL/GenBank/DDBJ whole genome shotgun (WGS) entry which is preliminary data.</text>
</comment>
<accession>A0ABS3D896</accession>
<evidence type="ECO:0000313" key="6">
    <source>
        <dbReference type="Proteomes" id="UP000664052"/>
    </source>
</evidence>
<evidence type="ECO:0000259" key="4">
    <source>
        <dbReference type="Pfam" id="PF13205"/>
    </source>
</evidence>
<feature type="domain" description="SbsA Ig-like" evidence="4">
    <location>
        <begin position="49"/>
        <end position="146"/>
    </location>
</feature>
<organism evidence="5 6">
    <name type="scientific">Corallococcus macrosporus</name>
    <dbReference type="NCBI Taxonomy" id="35"/>
    <lineage>
        <taxon>Bacteria</taxon>
        <taxon>Pseudomonadati</taxon>
        <taxon>Myxococcota</taxon>
        <taxon>Myxococcia</taxon>
        <taxon>Myxococcales</taxon>
        <taxon>Cystobacterineae</taxon>
        <taxon>Myxococcaceae</taxon>
        <taxon>Corallococcus</taxon>
    </lineage>
</organism>
<reference evidence="5 6" key="1">
    <citation type="submission" date="2021-02" db="EMBL/GenBank/DDBJ databases">
        <title>De Novo genome assembly of isolated myxobacteria.</title>
        <authorList>
            <person name="Stevens D.C."/>
        </authorList>
    </citation>
    <scope>NUCLEOTIDE SEQUENCE [LARGE SCALE GENOMIC DNA]</scope>
    <source>
        <strain evidence="5 6">ATCC 29039</strain>
    </source>
</reference>
<dbReference type="InterPro" id="IPR014755">
    <property type="entry name" value="Cu-Rt/internalin_Ig-like"/>
</dbReference>
<gene>
    <name evidence="5" type="ORF">JYK02_07195</name>
</gene>
<feature type="region of interest" description="Disordered" evidence="2">
    <location>
        <begin position="147"/>
        <end position="168"/>
    </location>
</feature>
<sequence length="447" mass="48277">MSNPRFHRRCSLLVLFALLAACVEIPPFEDPVPSTTTDAGTFQDAGVADQQAPQLLTTAPASGSTRVPTDSAFLLTFSEPVQTASLQVSFSPPAALAAPIWEEGHTQVTIKPESSLAEDTTYTVTIQGVDLAGNSLGGVDSFSFTTTGTQPDTTPPSILSTTPTHGSIGIERKPTVKVTFSEPMDKASTEAAISFTTPSGFTPGEFSWNATSTEVSFSSNSEFAHGVSVAWRVANTARDTAGNTLSTDTSKNFRTIRLNTAIINFDPGTSGSLSAPSYFRQTNFYNNAWVGDDSGANIDRLFFGFQLDVLPEDLTRVISSRLKWPVSMIIGDPFSKFGALLLEPVDVGDIIELSFGDSNPATKADYNAVALAPAAVVSLSDKPLRGDFDVTAWTIQDWGNRNLRNKRTQYRLRFEAPNNADQVKDQVYSDSYDNPVLATLWVTYEYP</sequence>
<evidence type="ECO:0000256" key="1">
    <source>
        <dbReference type="ARBA" id="ARBA00022729"/>
    </source>
</evidence>
<evidence type="ECO:0000256" key="3">
    <source>
        <dbReference type="SAM" id="SignalP"/>
    </source>
</evidence>
<proteinExistence type="predicted"/>
<feature type="chain" id="PRO_5046464057" evidence="3">
    <location>
        <begin position="26"/>
        <end position="447"/>
    </location>
</feature>
<dbReference type="EMBL" id="JAFIMU010000004">
    <property type="protein sequence ID" value="MBN8227295.1"/>
    <property type="molecule type" value="Genomic_DNA"/>
</dbReference>
<dbReference type="Proteomes" id="UP000664052">
    <property type="component" value="Unassembled WGS sequence"/>
</dbReference>
<keyword evidence="1 3" id="KW-0732">Signal</keyword>
<feature type="compositionally biased region" description="Low complexity" evidence="2">
    <location>
        <begin position="147"/>
        <end position="164"/>
    </location>
</feature>
<feature type="domain" description="SbsA Ig-like" evidence="4">
    <location>
        <begin position="152"/>
        <end position="255"/>
    </location>
</feature>
<protein>
    <submittedName>
        <fullName evidence="5">Ig-like domain-containing protein</fullName>
    </submittedName>
</protein>
<dbReference type="Gene3D" id="2.60.40.1220">
    <property type="match status" value="1"/>
</dbReference>
<dbReference type="RefSeq" id="WP_207050153.1">
    <property type="nucleotide sequence ID" value="NZ_JAFIMU010000004.1"/>
</dbReference>
<dbReference type="Pfam" id="PF13205">
    <property type="entry name" value="Big_5"/>
    <property type="match status" value="2"/>
</dbReference>
<name>A0ABS3D896_9BACT</name>
<dbReference type="PROSITE" id="PS51257">
    <property type="entry name" value="PROKAR_LIPOPROTEIN"/>
    <property type="match status" value="1"/>
</dbReference>
<evidence type="ECO:0000256" key="2">
    <source>
        <dbReference type="SAM" id="MobiDB-lite"/>
    </source>
</evidence>
<feature type="signal peptide" evidence="3">
    <location>
        <begin position="1"/>
        <end position="25"/>
    </location>
</feature>
<evidence type="ECO:0000313" key="5">
    <source>
        <dbReference type="EMBL" id="MBN8227295.1"/>
    </source>
</evidence>
<keyword evidence="6" id="KW-1185">Reference proteome</keyword>
<dbReference type="InterPro" id="IPR032812">
    <property type="entry name" value="SbsA_Ig"/>
</dbReference>
<dbReference type="Gene3D" id="2.60.40.3710">
    <property type="match status" value="1"/>
</dbReference>